<dbReference type="RefSeq" id="WP_185295114.1">
    <property type="nucleotide sequence ID" value="NZ_AP023287.1"/>
</dbReference>
<dbReference type="NCBIfam" id="TIGR01382">
    <property type="entry name" value="PfpI"/>
    <property type="match status" value="1"/>
</dbReference>
<evidence type="ECO:0000313" key="3">
    <source>
        <dbReference type="EMBL" id="BCI52267.1"/>
    </source>
</evidence>
<name>A0A6S6P4E3_9MYCO</name>
<evidence type="ECO:0000256" key="1">
    <source>
        <dbReference type="ARBA" id="ARBA00008542"/>
    </source>
</evidence>
<reference evidence="3 4" key="1">
    <citation type="submission" date="2020-07" db="EMBL/GenBank/DDBJ databases">
        <title>Complete genome sequence of Mycolicibacterium litorale like strain isolated from cardiac implantable electronic device infection.</title>
        <authorList>
            <person name="Fukano H."/>
            <person name="Miyama H."/>
            <person name="Hoshino Y."/>
        </authorList>
    </citation>
    <scope>NUCLEOTIDE SEQUENCE [LARGE SCALE GENOMIC DNA]</scope>
    <source>
        <strain evidence="3 4">NIIDNTM18</strain>
    </source>
</reference>
<dbReference type="SUPFAM" id="SSF52317">
    <property type="entry name" value="Class I glutamine amidotransferase-like"/>
    <property type="match status" value="1"/>
</dbReference>
<organism evidence="3 4">
    <name type="scientific">Mycolicibacterium litorale</name>
    <dbReference type="NCBI Taxonomy" id="758802"/>
    <lineage>
        <taxon>Bacteria</taxon>
        <taxon>Bacillati</taxon>
        <taxon>Actinomycetota</taxon>
        <taxon>Actinomycetes</taxon>
        <taxon>Mycobacteriales</taxon>
        <taxon>Mycobacteriaceae</taxon>
        <taxon>Mycolicibacterium</taxon>
    </lineage>
</organism>
<proteinExistence type="inferred from homology"/>
<dbReference type="Gene3D" id="3.40.50.880">
    <property type="match status" value="1"/>
</dbReference>
<dbReference type="PANTHER" id="PTHR42733">
    <property type="entry name" value="DJ-1 PROTEIN"/>
    <property type="match status" value="1"/>
</dbReference>
<dbReference type="InterPro" id="IPR029062">
    <property type="entry name" value="Class_I_gatase-like"/>
</dbReference>
<dbReference type="EMBL" id="AP023287">
    <property type="protein sequence ID" value="BCI52267.1"/>
    <property type="molecule type" value="Genomic_DNA"/>
</dbReference>
<dbReference type="Proteomes" id="UP000515734">
    <property type="component" value="Chromosome"/>
</dbReference>
<dbReference type="Pfam" id="PF01965">
    <property type="entry name" value="DJ-1_PfpI"/>
    <property type="match status" value="1"/>
</dbReference>
<dbReference type="InterPro" id="IPR006286">
    <property type="entry name" value="C56_PfpI-like"/>
</dbReference>
<dbReference type="PROSITE" id="PS51276">
    <property type="entry name" value="PEPTIDASE_C56_PFPI"/>
    <property type="match status" value="1"/>
</dbReference>
<dbReference type="CDD" id="cd03134">
    <property type="entry name" value="GATase1_PfpI_like"/>
    <property type="match status" value="1"/>
</dbReference>
<evidence type="ECO:0000313" key="4">
    <source>
        <dbReference type="Proteomes" id="UP000515734"/>
    </source>
</evidence>
<protein>
    <submittedName>
        <fullName evidence="3">Glutamine amidotransferase</fullName>
    </submittedName>
</protein>
<evidence type="ECO:0000259" key="2">
    <source>
        <dbReference type="Pfam" id="PF01965"/>
    </source>
</evidence>
<comment type="similarity">
    <text evidence="1">Belongs to the peptidase C56 family.</text>
</comment>
<accession>A0A6S6P4E3</accession>
<feature type="domain" description="DJ-1/PfpI" evidence="2">
    <location>
        <begin position="9"/>
        <end position="170"/>
    </location>
</feature>
<dbReference type="AlphaFoldDB" id="A0A6S6P4E3"/>
<dbReference type="GO" id="GO:0016740">
    <property type="term" value="F:transferase activity"/>
    <property type="evidence" value="ECO:0007669"/>
    <property type="project" value="UniProtKB-KW"/>
</dbReference>
<dbReference type="InterPro" id="IPR002818">
    <property type="entry name" value="DJ-1/PfpI"/>
</dbReference>
<sequence length="174" mass="18479">MSSHPERTRVVVLAADFFEESELIYPVLRLREEGYSVTVAGVGTAPVRGKSGYGPYPVDVDVADVDPAEVDALVVPGGFAPDLLRRSAAVLDLVGKVDADGKPVAFVCHGAWVGVSAGILKGRRLTSVSAIRDDLRNAGADWVDESVVVDRNLVTAQLPRDLGAWMRALIAVLS</sequence>
<keyword evidence="3" id="KW-0315">Glutamine amidotransferase</keyword>
<gene>
    <name evidence="3" type="ORF">NIIDNTM18_15450</name>
</gene>
<keyword evidence="3" id="KW-0808">Transferase</keyword>